<dbReference type="PANTHER" id="PTHR42734:SF5">
    <property type="entry name" value="IRON TRANSPORT SYSTEM ATP-BINDING PROTEIN HI_0361-RELATED"/>
    <property type="match status" value="1"/>
</dbReference>
<dbReference type="GO" id="GO:0016887">
    <property type="term" value="F:ATP hydrolysis activity"/>
    <property type="evidence" value="ECO:0007669"/>
    <property type="project" value="InterPro"/>
</dbReference>
<dbReference type="OrthoDB" id="5296765at2"/>
<dbReference type="PROSITE" id="PS00211">
    <property type="entry name" value="ABC_TRANSPORTER_1"/>
    <property type="match status" value="1"/>
</dbReference>
<name>A0A3N2CVG3_9ACTN</name>
<dbReference type="InterPro" id="IPR027417">
    <property type="entry name" value="P-loop_NTPase"/>
</dbReference>
<dbReference type="SMART" id="SM00382">
    <property type="entry name" value="AAA"/>
    <property type="match status" value="1"/>
</dbReference>
<keyword evidence="8" id="KW-1185">Reference proteome</keyword>
<evidence type="ECO:0000256" key="5">
    <source>
        <dbReference type="SAM" id="MobiDB-lite"/>
    </source>
</evidence>
<dbReference type="GO" id="GO:0005524">
    <property type="term" value="F:ATP binding"/>
    <property type="evidence" value="ECO:0007669"/>
    <property type="project" value="UniProtKB-KW"/>
</dbReference>
<evidence type="ECO:0000256" key="2">
    <source>
        <dbReference type="ARBA" id="ARBA00022448"/>
    </source>
</evidence>
<dbReference type="EMBL" id="RKHO01000001">
    <property type="protein sequence ID" value="ROR91453.1"/>
    <property type="molecule type" value="Genomic_DNA"/>
</dbReference>
<dbReference type="SUPFAM" id="SSF52540">
    <property type="entry name" value="P-loop containing nucleoside triphosphate hydrolases"/>
    <property type="match status" value="1"/>
</dbReference>
<evidence type="ECO:0000256" key="1">
    <source>
        <dbReference type="ARBA" id="ARBA00005417"/>
    </source>
</evidence>
<feature type="domain" description="ABC transporter" evidence="6">
    <location>
        <begin position="17"/>
        <end position="251"/>
    </location>
</feature>
<dbReference type="InterPro" id="IPR050153">
    <property type="entry name" value="Metal_Ion_Import_ABC"/>
</dbReference>
<dbReference type="AlphaFoldDB" id="A0A3N2CVG3"/>
<dbReference type="Pfam" id="PF00005">
    <property type="entry name" value="ABC_tran"/>
    <property type="match status" value="1"/>
</dbReference>
<dbReference type="InterPro" id="IPR003439">
    <property type="entry name" value="ABC_transporter-like_ATP-bd"/>
</dbReference>
<dbReference type="InterPro" id="IPR003593">
    <property type="entry name" value="AAA+_ATPase"/>
</dbReference>
<dbReference type="InterPro" id="IPR017871">
    <property type="entry name" value="ABC_transporter-like_CS"/>
</dbReference>
<protein>
    <submittedName>
        <fullName evidence="7">Zinc transport system ATP-binding protein</fullName>
    </submittedName>
</protein>
<dbReference type="PROSITE" id="PS50893">
    <property type="entry name" value="ABC_TRANSPORTER_2"/>
    <property type="match status" value="1"/>
</dbReference>
<dbReference type="Gene3D" id="3.40.50.300">
    <property type="entry name" value="P-loop containing nucleotide triphosphate hydrolases"/>
    <property type="match status" value="1"/>
</dbReference>
<keyword evidence="3" id="KW-0547">Nucleotide-binding</keyword>
<evidence type="ECO:0000313" key="7">
    <source>
        <dbReference type="EMBL" id="ROR91453.1"/>
    </source>
</evidence>
<organism evidence="7 8">
    <name type="scientific">Nocardioides aurantiacus</name>
    <dbReference type="NCBI Taxonomy" id="86796"/>
    <lineage>
        <taxon>Bacteria</taxon>
        <taxon>Bacillati</taxon>
        <taxon>Actinomycetota</taxon>
        <taxon>Actinomycetes</taxon>
        <taxon>Propionibacteriales</taxon>
        <taxon>Nocardioidaceae</taxon>
        <taxon>Nocardioides</taxon>
    </lineage>
</organism>
<comment type="similarity">
    <text evidence="1">Belongs to the ABC transporter superfamily.</text>
</comment>
<evidence type="ECO:0000313" key="8">
    <source>
        <dbReference type="Proteomes" id="UP000281738"/>
    </source>
</evidence>
<comment type="caution">
    <text evidence="7">The sequence shown here is derived from an EMBL/GenBank/DDBJ whole genome shotgun (WGS) entry which is preliminary data.</text>
</comment>
<evidence type="ECO:0000256" key="4">
    <source>
        <dbReference type="ARBA" id="ARBA00022840"/>
    </source>
</evidence>
<dbReference type="CDD" id="cd03235">
    <property type="entry name" value="ABC_Metallic_Cations"/>
    <property type="match status" value="1"/>
</dbReference>
<dbReference type="PANTHER" id="PTHR42734">
    <property type="entry name" value="METAL TRANSPORT SYSTEM ATP-BINDING PROTEIN TM_0124-RELATED"/>
    <property type="match status" value="1"/>
</dbReference>
<reference evidence="7 8" key="1">
    <citation type="submission" date="2018-11" db="EMBL/GenBank/DDBJ databases">
        <title>Sequencing the genomes of 1000 actinobacteria strains.</title>
        <authorList>
            <person name="Klenk H.-P."/>
        </authorList>
    </citation>
    <scope>NUCLEOTIDE SEQUENCE [LARGE SCALE GENOMIC DNA]</scope>
    <source>
        <strain evidence="7 8">DSM 12652</strain>
    </source>
</reference>
<evidence type="ECO:0000256" key="3">
    <source>
        <dbReference type="ARBA" id="ARBA00022741"/>
    </source>
</evidence>
<proteinExistence type="inferred from homology"/>
<feature type="region of interest" description="Disordered" evidence="5">
    <location>
        <begin position="250"/>
        <end position="286"/>
    </location>
</feature>
<dbReference type="Proteomes" id="UP000281738">
    <property type="component" value="Unassembled WGS sequence"/>
</dbReference>
<gene>
    <name evidence="7" type="ORF">EDD33_2320</name>
</gene>
<keyword evidence="4 7" id="KW-0067">ATP-binding</keyword>
<evidence type="ECO:0000259" key="6">
    <source>
        <dbReference type="PROSITE" id="PS50893"/>
    </source>
</evidence>
<sequence length="286" mass="30200">MPVSTSPTTTDDPELPVRLEGGAVAIGGRPVLRHIDLTVRTGDFVALMGANGSGKSTLVRALTGLLPLTTGRLRVFGHAPEELADRQRIGFVPQRSGAGSGVPASVWEVVAAGRLTHRRLLRPLSRADRDAIHDALEVVGLADRARESISQLSGGQQQRVLIARALAGQPDLFFLDEPTAGVDLPNQVALAAALGRLKDRGATIVLVAHELGPLAPLVTRAVVMRDGRVAYDGAPLGDHEVHDATFGEPHAHHHHVHAAHEHPPGAPGQRGRHDHAPHVAGPLERG</sequence>
<keyword evidence="2" id="KW-0813">Transport</keyword>
<accession>A0A3N2CVG3</accession>